<name>A0A1B2JEQ4_PICPA</name>
<sequence>MFSKVKISPLLGPHDLNIRARFLSSLSNYNTEKMMGKYKVDSIVHGFKVSRVLPVPELALTAVELVHQRTGCKHLHIDKEDRNNTFSIIFKTNPPNHTGVPHILEHTTLCGSAKYPVRDPFFKMLNRSLSSFMNAMTAHDHTLYPFCTTNKADFENLMDVYLDSTLRPLLLEEDFLQEGWRLENETYEDKSSPLVFKGVVYNEMKGQMSDSSYYFWINFQNAIYPSLQNSGGDPKYITDLKYSDLVEFHGKNYHPSNAKVYTYGNFPLTDHLARIDAAFTGFGRRGQKSDVKVPINLNSVKEVVTEGPVDTMVNFNKQFKTSLSWYVGRPSDIYETFLLRILSSLIIDGHSSILHQKLIETGLASDFSINTGMESMSNQNIFTLGLSGITEETSINLQSLLADILQEVKEKGISSKRVKAIIHQLELAKKVHTADFGMNMLQSLIPGWVNNVDPFEQLEWNKLMLKFNNDYEKKGKRLFTDLLDKYLIGKPYLKFTMKPHKELSYTIEKEESERLQAHVDKLDEDDKSIIFQRGINLSEKQDAEEDLSCLPTLTIDDIARYSQTQEALQTSYNGSQVFKRVSNKANGLTYFGLSKRLNVNMPPELLKLLPLFSDCLTYLGTTSQEMHEIEEEIKLYTGGLMSGVSINASPYNIKEPVLKFGISGMSMDQNFYKVIEIWTKLLLNTNFRNERKLSSLIRNLTSDNMSSLVGNGHLYARSVSSSKISPVKQIDELLNGVEQIQFLNQLNEWDSQGVLRDKVIPQLEKLQEVVVNGFNMDNFKVSLLSGKESIVNAESQIKQLLDLLNSSNCTSEEFETRHLNHEFVPASKTYISVPSQVAFSSLSLAGVPYVNEDGAALQILSQLFTFKHLHKEIREKGGAYGGGSGYDGLNGVFHYYSYRDPNPAESLATFKSSPHWLLESMSHNHITEQDLDQAKLTIFQRVDAPQSLKDEGQLCFSYGIDEDMKQIKRQQLLDVELSDIKKVAEEYLVNSAQSQAVIGGDGYINKNEGWDTINM</sequence>
<dbReference type="Pfam" id="PF05193">
    <property type="entry name" value="Peptidase_M16_C"/>
    <property type="match status" value="1"/>
</dbReference>
<comment type="subcellular location">
    <subcellularLocation>
        <location evidence="3">Mitochondrion intermembrane space</location>
    </subcellularLocation>
    <subcellularLocation>
        <location evidence="2">Mitochondrion matrix</location>
    </subcellularLocation>
</comment>
<gene>
    <name evidence="17" type="primary">CYM1</name>
    <name evidence="17" type="ORF">ATY40_BA7503400</name>
</gene>
<dbReference type="InterPro" id="IPR011249">
    <property type="entry name" value="Metalloenz_LuxS/M16"/>
</dbReference>
<dbReference type="SMART" id="SM01264">
    <property type="entry name" value="M16C_associated"/>
    <property type="match status" value="1"/>
</dbReference>
<dbReference type="OrthoDB" id="10250783at2759"/>
<dbReference type="FunFam" id="3.30.830.10:FF:000009">
    <property type="entry name" value="Presequence protease, mitochondrial"/>
    <property type="match status" value="1"/>
</dbReference>
<dbReference type="Gene3D" id="3.30.830.10">
    <property type="entry name" value="Metalloenzyme, LuxS/M16 peptidase-like"/>
    <property type="match status" value="4"/>
</dbReference>
<dbReference type="InterPro" id="IPR007863">
    <property type="entry name" value="Peptidase_M16_C"/>
</dbReference>
<dbReference type="GO" id="GO:0005758">
    <property type="term" value="C:mitochondrial intermembrane space"/>
    <property type="evidence" value="ECO:0007669"/>
    <property type="project" value="UniProtKB-SubCell"/>
</dbReference>
<evidence type="ECO:0000256" key="6">
    <source>
        <dbReference type="ARBA" id="ARBA00020167"/>
    </source>
</evidence>
<proteinExistence type="inferred from homology"/>
<evidence type="ECO:0000256" key="14">
    <source>
        <dbReference type="ARBA" id="ARBA00034552"/>
    </source>
</evidence>
<dbReference type="Proteomes" id="UP000094565">
    <property type="component" value="Chromosome 3"/>
</dbReference>
<dbReference type="GO" id="GO:0016485">
    <property type="term" value="P:protein processing"/>
    <property type="evidence" value="ECO:0007669"/>
    <property type="project" value="TreeGrafter"/>
</dbReference>
<dbReference type="GO" id="GO:0004222">
    <property type="term" value="F:metalloendopeptidase activity"/>
    <property type="evidence" value="ECO:0007669"/>
    <property type="project" value="TreeGrafter"/>
</dbReference>
<keyword evidence="12" id="KW-0482">Metalloprotease</keyword>
<comment type="similarity">
    <text evidence="4">Belongs to the peptidase M16 family. PreP subfamily.</text>
</comment>
<keyword evidence="10" id="KW-0862">Zinc</keyword>
<protein>
    <recommendedName>
        <fullName evidence="6">Presequence protease, mitochondrial</fullName>
    </recommendedName>
    <alternativeName>
        <fullName evidence="14">Pitrilysin metalloproteinase</fullName>
    </alternativeName>
</protein>
<evidence type="ECO:0000256" key="11">
    <source>
        <dbReference type="ARBA" id="ARBA00022946"/>
    </source>
</evidence>
<dbReference type="Pfam" id="PF22516">
    <property type="entry name" value="PreP_C"/>
    <property type="match status" value="1"/>
</dbReference>
<evidence type="ECO:0000256" key="7">
    <source>
        <dbReference type="ARBA" id="ARBA00022670"/>
    </source>
</evidence>
<evidence type="ECO:0000256" key="2">
    <source>
        <dbReference type="ARBA" id="ARBA00004305"/>
    </source>
</evidence>
<dbReference type="PANTHER" id="PTHR43016">
    <property type="entry name" value="PRESEQUENCE PROTEASE"/>
    <property type="match status" value="1"/>
</dbReference>
<evidence type="ECO:0000313" key="17">
    <source>
        <dbReference type="EMBL" id="ANZ76516.1"/>
    </source>
</evidence>
<evidence type="ECO:0000313" key="18">
    <source>
        <dbReference type="Proteomes" id="UP000094565"/>
    </source>
</evidence>
<comment type="function">
    <text evidence="15">Degrades mitochondrial transit peptides after their cleavage in the intermembrane space or in the matrix, and presequence peptides; clearance of these peptides is required to keep the presequence processing machinery running. Preferentially cleaves the N-terminal side of paired basic amino acid residues. Also degrades other unstructured peptides. May function as an ATP-dependent peptidase as opposed to a metalloendopeptidase.</text>
</comment>
<evidence type="ECO:0000256" key="9">
    <source>
        <dbReference type="ARBA" id="ARBA00022801"/>
    </source>
</evidence>
<evidence type="ECO:0000256" key="10">
    <source>
        <dbReference type="ARBA" id="ARBA00022833"/>
    </source>
</evidence>
<evidence type="ECO:0000256" key="1">
    <source>
        <dbReference type="ARBA" id="ARBA00001947"/>
    </source>
</evidence>
<evidence type="ECO:0000256" key="8">
    <source>
        <dbReference type="ARBA" id="ARBA00022723"/>
    </source>
</evidence>
<evidence type="ECO:0000259" key="16">
    <source>
        <dbReference type="SMART" id="SM01264"/>
    </source>
</evidence>
<evidence type="ECO:0000256" key="4">
    <source>
        <dbReference type="ARBA" id="ARBA00007575"/>
    </source>
</evidence>
<dbReference type="EMBL" id="CP014586">
    <property type="protein sequence ID" value="ANZ76516.1"/>
    <property type="molecule type" value="Genomic_DNA"/>
</dbReference>
<dbReference type="PANTHER" id="PTHR43016:SF13">
    <property type="entry name" value="PRESEQUENCE PROTEASE, MITOCHONDRIAL"/>
    <property type="match status" value="1"/>
</dbReference>
<dbReference type="Pfam" id="PF00675">
    <property type="entry name" value="Peptidase_M16"/>
    <property type="match status" value="1"/>
</dbReference>
<comment type="subunit">
    <text evidence="5">Monomer and homodimer; homodimerization is induced by binding of the substrate.</text>
</comment>
<keyword evidence="13" id="KW-0496">Mitochondrion</keyword>
<keyword evidence="11" id="KW-0809">Transit peptide</keyword>
<evidence type="ECO:0000256" key="12">
    <source>
        <dbReference type="ARBA" id="ARBA00023049"/>
    </source>
</evidence>
<feature type="domain" description="Peptidase M16C associated" evidence="16">
    <location>
        <begin position="497"/>
        <end position="746"/>
    </location>
</feature>
<dbReference type="InterPro" id="IPR011765">
    <property type="entry name" value="Pept_M16_N"/>
</dbReference>
<comment type="cofactor">
    <cofactor evidence="1">
        <name>Zn(2+)</name>
        <dbReference type="ChEBI" id="CHEBI:29105"/>
    </cofactor>
</comment>
<dbReference type="GO" id="GO:0005759">
    <property type="term" value="C:mitochondrial matrix"/>
    <property type="evidence" value="ECO:0007669"/>
    <property type="project" value="UniProtKB-SubCell"/>
</dbReference>
<evidence type="ECO:0000256" key="15">
    <source>
        <dbReference type="ARBA" id="ARBA00045897"/>
    </source>
</evidence>
<dbReference type="SUPFAM" id="SSF63411">
    <property type="entry name" value="LuxS/MPP-like metallohydrolase"/>
    <property type="match status" value="4"/>
</dbReference>
<accession>A0A1B2JEQ4</accession>
<organism evidence="17 18">
    <name type="scientific">Komagataella pastoris</name>
    <name type="common">Yeast</name>
    <name type="synonym">Pichia pastoris</name>
    <dbReference type="NCBI Taxonomy" id="4922"/>
    <lineage>
        <taxon>Eukaryota</taxon>
        <taxon>Fungi</taxon>
        <taxon>Dikarya</taxon>
        <taxon>Ascomycota</taxon>
        <taxon>Saccharomycotina</taxon>
        <taxon>Pichiomycetes</taxon>
        <taxon>Pichiales</taxon>
        <taxon>Pichiaceae</taxon>
        <taxon>Komagataella</taxon>
    </lineage>
</organism>
<evidence type="ECO:0000256" key="5">
    <source>
        <dbReference type="ARBA" id="ARBA00011853"/>
    </source>
</evidence>
<keyword evidence="8" id="KW-0479">Metal-binding</keyword>
<keyword evidence="7" id="KW-0645">Protease</keyword>
<dbReference type="Pfam" id="PF08367">
    <property type="entry name" value="M16C_assoc"/>
    <property type="match status" value="1"/>
</dbReference>
<reference evidence="17 18" key="1">
    <citation type="submission" date="2016-02" db="EMBL/GenBank/DDBJ databases">
        <title>Comparative genomic and transcriptomic foundation for Pichia pastoris.</title>
        <authorList>
            <person name="Love K.R."/>
            <person name="Shah K.A."/>
            <person name="Whittaker C.A."/>
            <person name="Wu J."/>
            <person name="Bartlett M.C."/>
            <person name="Ma D."/>
            <person name="Leeson R.L."/>
            <person name="Priest M."/>
            <person name="Young S.K."/>
            <person name="Love J.C."/>
        </authorList>
    </citation>
    <scope>NUCLEOTIDE SEQUENCE [LARGE SCALE GENOMIC DNA]</scope>
    <source>
        <strain evidence="17 18">ATCC 28485</strain>
    </source>
</reference>
<keyword evidence="9" id="KW-0378">Hydrolase</keyword>
<dbReference type="FunFam" id="3.30.830.10:FF:000011">
    <property type="entry name" value="Presequence protease, mitochondrial"/>
    <property type="match status" value="1"/>
</dbReference>
<keyword evidence="18" id="KW-1185">Reference proteome</keyword>
<dbReference type="InterPro" id="IPR055130">
    <property type="entry name" value="PreP_C"/>
</dbReference>
<dbReference type="GO" id="GO:0046872">
    <property type="term" value="F:metal ion binding"/>
    <property type="evidence" value="ECO:0007669"/>
    <property type="project" value="UniProtKB-KW"/>
</dbReference>
<evidence type="ECO:0000256" key="3">
    <source>
        <dbReference type="ARBA" id="ARBA00004569"/>
    </source>
</evidence>
<dbReference type="FunFam" id="3.30.830.10:FF:000013">
    <property type="entry name" value="Mitochondrial presequence protease"/>
    <property type="match status" value="1"/>
</dbReference>
<dbReference type="InterPro" id="IPR013578">
    <property type="entry name" value="Peptidase_M16C_assoc"/>
</dbReference>
<evidence type="ECO:0000256" key="13">
    <source>
        <dbReference type="ARBA" id="ARBA00023128"/>
    </source>
</evidence>
<dbReference type="AlphaFoldDB" id="A0A1B2JEQ4"/>